<feature type="signal peptide" evidence="1">
    <location>
        <begin position="1"/>
        <end position="22"/>
    </location>
</feature>
<evidence type="ECO:0000313" key="4">
    <source>
        <dbReference type="Proteomes" id="UP000639396"/>
    </source>
</evidence>
<dbReference type="EMBL" id="JACXJA010000036">
    <property type="protein sequence ID" value="MBD2864961.1"/>
    <property type="molecule type" value="Genomic_DNA"/>
</dbReference>
<keyword evidence="1" id="KW-0732">Signal</keyword>
<accession>A0A927H1A4</accession>
<sequence>MRKAILIFSLVTLSMLSTQNSAETSNVIETTLFPADVTVNNKQLTFSTTSPMLNYGGKAYLPVRDLFEQAGGIVSYDEKNRTIKINTPTYEHKKSEISSMSSQGVYSLYIHSGKKSYKYGELIDVWGTFLYTGEEDAVIGHGSPLLTFGIEDSQGNLGSDRNDLYFFEEMITKKTMYTSAFSWDLIKGLNYIRSGIEDPALFEANFKNPWYLEKGRYTIHVKFGNSIDGKPLDLTSNLVIHVE</sequence>
<dbReference type="Proteomes" id="UP000639396">
    <property type="component" value="Unassembled WGS sequence"/>
</dbReference>
<name>A0A927H1A4_9BACL</name>
<dbReference type="AlphaFoldDB" id="A0A927H1A4"/>
<evidence type="ECO:0000313" key="3">
    <source>
        <dbReference type="EMBL" id="MBD2864961.1"/>
    </source>
</evidence>
<proteinExistence type="predicted"/>
<dbReference type="InterPro" id="IPR012854">
    <property type="entry name" value="Cu_amine_oxidase-like_N"/>
</dbReference>
<evidence type="ECO:0000256" key="1">
    <source>
        <dbReference type="SAM" id="SignalP"/>
    </source>
</evidence>
<dbReference type="Pfam" id="PF07833">
    <property type="entry name" value="Cu_amine_oxidN1"/>
    <property type="match status" value="1"/>
</dbReference>
<comment type="caution">
    <text evidence="3">The sequence shown here is derived from an EMBL/GenBank/DDBJ whole genome shotgun (WGS) entry which is preliminary data.</text>
</comment>
<reference evidence="3" key="1">
    <citation type="submission" date="2020-09" db="EMBL/GenBank/DDBJ databases">
        <title>A novel bacterium of genus Paenibacillus, isolated from South China Sea.</title>
        <authorList>
            <person name="Huang H."/>
            <person name="Mo K."/>
            <person name="Hu Y."/>
        </authorList>
    </citation>
    <scope>NUCLEOTIDE SEQUENCE</scope>
    <source>
        <strain evidence="3">IB182363</strain>
    </source>
</reference>
<dbReference type="RefSeq" id="WP_190930586.1">
    <property type="nucleotide sequence ID" value="NZ_JACXJA010000036.1"/>
</dbReference>
<evidence type="ECO:0000259" key="2">
    <source>
        <dbReference type="Pfam" id="PF07833"/>
    </source>
</evidence>
<feature type="chain" id="PRO_5039270704" description="Copper amine oxidase-like N-terminal domain-containing protein" evidence="1">
    <location>
        <begin position="23"/>
        <end position="243"/>
    </location>
</feature>
<feature type="domain" description="Copper amine oxidase-like N-terminal" evidence="2">
    <location>
        <begin position="38"/>
        <end position="88"/>
    </location>
</feature>
<protein>
    <recommendedName>
        <fullName evidence="2">Copper amine oxidase-like N-terminal domain-containing protein</fullName>
    </recommendedName>
</protein>
<gene>
    <name evidence="3" type="ORF">IDH45_23560</name>
</gene>
<organism evidence="3 4">
    <name type="scientific">Paenibacillus oceani</name>
    <dbReference type="NCBI Taxonomy" id="2772510"/>
    <lineage>
        <taxon>Bacteria</taxon>
        <taxon>Bacillati</taxon>
        <taxon>Bacillota</taxon>
        <taxon>Bacilli</taxon>
        <taxon>Bacillales</taxon>
        <taxon>Paenibacillaceae</taxon>
        <taxon>Paenibacillus</taxon>
    </lineage>
</organism>
<keyword evidence="4" id="KW-1185">Reference proteome</keyword>